<accession>A0ABP7YVW6</accession>
<keyword evidence="2" id="KW-0238">DNA-binding</keyword>
<dbReference type="InterPro" id="IPR053142">
    <property type="entry name" value="PchR_regulatory_protein"/>
</dbReference>
<dbReference type="InterPro" id="IPR018060">
    <property type="entry name" value="HTH_AraC"/>
</dbReference>
<gene>
    <name evidence="5" type="ORF">GCM10022250_44290</name>
</gene>
<dbReference type="RefSeq" id="WP_229356507.1">
    <property type="nucleotide sequence ID" value="NZ_BAABAO010000019.1"/>
</dbReference>
<evidence type="ECO:0000256" key="3">
    <source>
        <dbReference type="ARBA" id="ARBA00023163"/>
    </source>
</evidence>
<keyword evidence="1" id="KW-0805">Transcription regulation</keyword>
<protein>
    <recommendedName>
        <fullName evidence="4">HTH araC/xylS-type domain-containing protein</fullName>
    </recommendedName>
</protein>
<dbReference type="InterPro" id="IPR020449">
    <property type="entry name" value="Tscrpt_reg_AraC-type_HTH"/>
</dbReference>
<comment type="caution">
    <text evidence="5">The sequence shown here is derived from an EMBL/GenBank/DDBJ whole genome shotgun (WGS) entry which is preliminary data.</text>
</comment>
<evidence type="ECO:0000313" key="6">
    <source>
        <dbReference type="Proteomes" id="UP001501333"/>
    </source>
</evidence>
<dbReference type="InterPro" id="IPR009057">
    <property type="entry name" value="Homeodomain-like_sf"/>
</dbReference>
<keyword evidence="6" id="KW-1185">Reference proteome</keyword>
<reference evidence="6" key="1">
    <citation type="journal article" date="2019" name="Int. J. Syst. Evol. Microbiol.">
        <title>The Global Catalogue of Microorganisms (GCM) 10K type strain sequencing project: providing services to taxonomists for standard genome sequencing and annotation.</title>
        <authorList>
            <consortium name="The Broad Institute Genomics Platform"/>
            <consortium name="The Broad Institute Genome Sequencing Center for Infectious Disease"/>
            <person name="Wu L."/>
            <person name="Ma J."/>
        </authorList>
    </citation>
    <scope>NUCLEOTIDE SEQUENCE [LARGE SCALE GENOMIC DNA]</scope>
    <source>
        <strain evidence="6">JCM 17386</strain>
    </source>
</reference>
<keyword evidence="3" id="KW-0804">Transcription</keyword>
<dbReference type="PANTHER" id="PTHR47893:SF1">
    <property type="entry name" value="REGULATORY PROTEIN PCHR"/>
    <property type="match status" value="1"/>
</dbReference>
<dbReference type="PROSITE" id="PS01124">
    <property type="entry name" value="HTH_ARAC_FAMILY_2"/>
    <property type="match status" value="1"/>
</dbReference>
<evidence type="ECO:0000259" key="4">
    <source>
        <dbReference type="PROSITE" id="PS01124"/>
    </source>
</evidence>
<dbReference type="SMART" id="SM00342">
    <property type="entry name" value="HTH_ARAC"/>
    <property type="match status" value="1"/>
</dbReference>
<sequence length="321" mass="36921">MIDSILKLPIIKHYPLKNRIDFSTALCEAKMYYREIEEGFWLISFYMTLKENIMALSSYDKNKSSDYYLLTFSIFEYQFPTGDGNFLTLLSTCWTISKPHTEISSYFYKGSDGKFFTIAMTKEWVKNNFTSKKFKERKAILKFLNGEKGSYTWLDISSKAHDIAAGLSQLLESKASEVSDIASMRKKIMKLMTSFFDNAFADSRIVDNISLSNIDYLNVSKAERIILQHLNLPFIGIEYIAKEVNMSATKLKSNFKAVFGFSMLQYHKEKNLVLAMQLIEKSDFNIQEIAAITGYDSAGRFASSFKKRFGKLPSEARFFST</sequence>
<dbReference type="Proteomes" id="UP001501333">
    <property type="component" value="Unassembled WGS sequence"/>
</dbReference>
<dbReference type="PRINTS" id="PR00032">
    <property type="entry name" value="HTHARAC"/>
</dbReference>
<evidence type="ECO:0000256" key="1">
    <source>
        <dbReference type="ARBA" id="ARBA00023015"/>
    </source>
</evidence>
<feature type="domain" description="HTH araC/xylS-type" evidence="4">
    <location>
        <begin position="220"/>
        <end position="319"/>
    </location>
</feature>
<dbReference type="EMBL" id="BAABAO010000019">
    <property type="protein sequence ID" value="GAA4142149.1"/>
    <property type="molecule type" value="Genomic_DNA"/>
</dbReference>
<evidence type="ECO:0000256" key="2">
    <source>
        <dbReference type="ARBA" id="ARBA00023125"/>
    </source>
</evidence>
<dbReference type="Gene3D" id="1.10.10.60">
    <property type="entry name" value="Homeodomain-like"/>
    <property type="match status" value="1"/>
</dbReference>
<dbReference type="PANTHER" id="PTHR47893">
    <property type="entry name" value="REGULATORY PROTEIN PCHR"/>
    <property type="match status" value="1"/>
</dbReference>
<evidence type="ECO:0000313" key="5">
    <source>
        <dbReference type="EMBL" id="GAA4142149.1"/>
    </source>
</evidence>
<organism evidence="5 6">
    <name type="scientific">Flavobacterium chungbukense</name>
    <dbReference type="NCBI Taxonomy" id="877464"/>
    <lineage>
        <taxon>Bacteria</taxon>
        <taxon>Pseudomonadati</taxon>
        <taxon>Bacteroidota</taxon>
        <taxon>Flavobacteriia</taxon>
        <taxon>Flavobacteriales</taxon>
        <taxon>Flavobacteriaceae</taxon>
        <taxon>Flavobacterium</taxon>
    </lineage>
</organism>
<name>A0ABP7YVW6_9FLAO</name>
<dbReference type="SUPFAM" id="SSF46689">
    <property type="entry name" value="Homeodomain-like"/>
    <property type="match status" value="1"/>
</dbReference>
<dbReference type="Pfam" id="PF12833">
    <property type="entry name" value="HTH_18"/>
    <property type="match status" value="1"/>
</dbReference>
<proteinExistence type="predicted"/>